<gene>
    <name evidence="4" type="ORF">IAC29_05660</name>
</gene>
<feature type="domain" description="Outer membrane protein beta-barrel" evidence="3">
    <location>
        <begin position="230"/>
        <end position="403"/>
    </location>
</feature>
<dbReference type="InterPro" id="IPR025665">
    <property type="entry name" value="Beta-barrel_OMP_2"/>
</dbReference>
<feature type="region of interest" description="Disordered" evidence="1">
    <location>
        <begin position="150"/>
        <end position="194"/>
    </location>
</feature>
<name>A0A9D9EJR0_9BACT</name>
<evidence type="ECO:0000256" key="1">
    <source>
        <dbReference type="SAM" id="MobiDB-lite"/>
    </source>
</evidence>
<feature type="transmembrane region" description="Helical" evidence="2">
    <location>
        <begin position="57"/>
        <end position="77"/>
    </location>
</feature>
<reference evidence="4" key="2">
    <citation type="journal article" date="2021" name="PeerJ">
        <title>Extensive microbial diversity within the chicken gut microbiome revealed by metagenomics and culture.</title>
        <authorList>
            <person name="Gilroy R."/>
            <person name="Ravi A."/>
            <person name="Getino M."/>
            <person name="Pursley I."/>
            <person name="Horton D.L."/>
            <person name="Alikhan N.F."/>
            <person name="Baker D."/>
            <person name="Gharbi K."/>
            <person name="Hall N."/>
            <person name="Watson M."/>
            <person name="Adriaenssens E.M."/>
            <person name="Foster-Nyarko E."/>
            <person name="Jarju S."/>
            <person name="Secka A."/>
            <person name="Antonio M."/>
            <person name="Oren A."/>
            <person name="Chaudhuri R.R."/>
            <person name="La Ragione R."/>
            <person name="Hildebrand F."/>
            <person name="Pallen M.J."/>
        </authorList>
    </citation>
    <scope>NUCLEOTIDE SEQUENCE</scope>
    <source>
        <strain evidence="4">20514</strain>
    </source>
</reference>
<evidence type="ECO:0000256" key="2">
    <source>
        <dbReference type="SAM" id="Phobius"/>
    </source>
</evidence>
<sequence>MRMKGENENSFDFQIRSILGDATEEVPEKVWAGIERRLPAVQEDSGKTVVLPLWTKLAAGFAAAAAVAAIMFLSGTFDRTAPQGSYDRLAESGTEEEINIVVPEKTEESAGEEAAPGSLEQATEPSVEDKASGITAGEAVRSAATGLLADAQEYRTGDDSMDDSGSTGKEEAGQSGQEDMDKAAGTEENPDPDDAARWERMLQEEESRGAHTVRTSLTLSGNAISNTNSSVSMDAALPSYRPGKTELTEDRISEASESSYSVPVSFGVGVKIDFAKRWAVSAGVNYSLLGRSFAGTFFDVQEDGSYTENYFSDIRNRQDYIGIPVNVYFSILRSNIIDFYAYAGGTAEKCVSDRYLMKADGFDINHREKVEGMQFSVNAGLGMEFIIADTFGIYIDPSLRYYFPDSRQPRSIRTSQPLMFGLELGFRVHL</sequence>
<accession>A0A9D9EJR0</accession>
<evidence type="ECO:0000313" key="4">
    <source>
        <dbReference type="EMBL" id="MBO8448738.1"/>
    </source>
</evidence>
<dbReference type="EMBL" id="JADIMQ010000080">
    <property type="protein sequence ID" value="MBO8448738.1"/>
    <property type="molecule type" value="Genomic_DNA"/>
</dbReference>
<dbReference type="Proteomes" id="UP000810252">
    <property type="component" value="Unassembled WGS sequence"/>
</dbReference>
<keyword evidence="2" id="KW-1133">Transmembrane helix</keyword>
<reference evidence="4" key="1">
    <citation type="submission" date="2020-10" db="EMBL/GenBank/DDBJ databases">
        <authorList>
            <person name="Gilroy R."/>
        </authorList>
    </citation>
    <scope>NUCLEOTIDE SEQUENCE</scope>
    <source>
        <strain evidence="4">20514</strain>
    </source>
</reference>
<dbReference type="AlphaFoldDB" id="A0A9D9EJR0"/>
<organism evidence="4 5">
    <name type="scientific">Candidatus Cryptobacteroides merdigallinarum</name>
    <dbReference type="NCBI Taxonomy" id="2840770"/>
    <lineage>
        <taxon>Bacteria</taxon>
        <taxon>Pseudomonadati</taxon>
        <taxon>Bacteroidota</taxon>
        <taxon>Bacteroidia</taxon>
        <taxon>Bacteroidales</taxon>
        <taxon>Candidatus Cryptobacteroides</taxon>
    </lineage>
</organism>
<evidence type="ECO:0000313" key="5">
    <source>
        <dbReference type="Proteomes" id="UP000810252"/>
    </source>
</evidence>
<evidence type="ECO:0000259" key="3">
    <source>
        <dbReference type="Pfam" id="PF13568"/>
    </source>
</evidence>
<keyword evidence="2" id="KW-0812">Transmembrane</keyword>
<keyword evidence="2" id="KW-0472">Membrane</keyword>
<protein>
    <submittedName>
        <fullName evidence="4">PorT family protein</fullName>
    </submittedName>
</protein>
<feature type="region of interest" description="Disordered" evidence="1">
    <location>
        <begin position="101"/>
        <end position="133"/>
    </location>
</feature>
<comment type="caution">
    <text evidence="4">The sequence shown here is derived from an EMBL/GenBank/DDBJ whole genome shotgun (WGS) entry which is preliminary data.</text>
</comment>
<dbReference type="Pfam" id="PF13568">
    <property type="entry name" value="OMP_b-brl_2"/>
    <property type="match status" value="1"/>
</dbReference>
<proteinExistence type="predicted"/>